<accession>A0ABM1Q729</accession>
<protein>
    <submittedName>
        <fullName evidence="3">Uncharacterized protein LOC109125407</fullName>
    </submittedName>
</protein>
<keyword evidence="2" id="KW-1185">Reference proteome</keyword>
<gene>
    <name evidence="3" type="primary">LOC109125407</name>
</gene>
<name>A0ABM1Q729_CAMSA</name>
<dbReference type="SUPFAM" id="SSF56672">
    <property type="entry name" value="DNA/RNA polymerases"/>
    <property type="match status" value="1"/>
</dbReference>
<dbReference type="GeneID" id="109125407"/>
<evidence type="ECO:0000313" key="2">
    <source>
        <dbReference type="Proteomes" id="UP000694864"/>
    </source>
</evidence>
<proteinExistence type="predicted"/>
<dbReference type="InterPro" id="IPR013103">
    <property type="entry name" value="RVT_2"/>
</dbReference>
<dbReference type="PANTHER" id="PTHR11439">
    <property type="entry name" value="GAG-POL-RELATED RETROTRANSPOSON"/>
    <property type="match status" value="1"/>
</dbReference>
<evidence type="ECO:0000313" key="3">
    <source>
        <dbReference type="RefSeq" id="XP_019082567.1"/>
    </source>
</evidence>
<sequence length="373" mass="41899">MDVTNAFLHSDLDEEIYMSLPQGYTRPPGTTLPPNAVCRLNKSIYGLKQASRQWYRCFSKVLLSDGFIQALADNTLFVKIDSTSFIAVLVYVDDIMIVSNSDAAVMRVKKLLDAEFKIKDLGQLRFFLGLEIARNSEGISVSQRKYCLDLLNDAGLLGCKPKSVPMDPKVTLSKDSGLLLDDGTPYRALIGRLLYLTITRPDITFVVHHLSQYLSCPTDVHMQAAMHILKYLKNNPGQGLFYSAKDDICLNGFADANWGTCPTTRRSISGVCVFLGDSLISWKSKKQKVASQSSTESEYRAMALATNELVWMQQLLTTLQVPVQKQAKLFCDNKSAMHIANNPVFHERTKHVEIDCYVTRDQVKNGFLKFWSL</sequence>
<reference evidence="3" key="2">
    <citation type="submission" date="2025-08" db="UniProtKB">
        <authorList>
            <consortium name="RefSeq"/>
        </authorList>
    </citation>
    <scope>IDENTIFICATION</scope>
    <source>
        <tissue evidence="3">Leaf</tissue>
    </source>
</reference>
<dbReference type="RefSeq" id="XP_019082567.1">
    <property type="nucleotide sequence ID" value="XM_019227022.1"/>
</dbReference>
<feature type="domain" description="Reverse transcriptase Ty1/copia-type" evidence="1">
    <location>
        <begin position="1"/>
        <end position="166"/>
    </location>
</feature>
<dbReference type="CDD" id="cd09272">
    <property type="entry name" value="RNase_HI_RT_Ty1"/>
    <property type="match status" value="1"/>
</dbReference>
<dbReference type="Proteomes" id="UP000694864">
    <property type="component" value="Chromosome 7"/>
</dbReference>
<reference evidence="2" key="1">
    <citation type="journal article" date="2014" name="Nat. Commun.">
        <title>The emerging biofuel crop Camelina sativa retains a highly undifferentiated hexaploid genome structure.</title>
        <authorList>
            <person name="Kagale S."/>
            <person name="Koh C."/>
            <person name="Nixon J."/>
            <person name="Bollina V."/>
            <person name="Clarke W.E."/>
            <person name="Tuteja R."/>
            <person name="Spillane C."/>
            <person name="Robinson S.J."/>
            <person name="Links M.G."/>
            <person name="Clarke C."/>
            <person name="Higgins E.E."/>
            <person name="Huebert T."/>
            <person name="Sharpe A.G."/>
            <person name="Parkin I.A."/>
        </authorList>
    </citation>
    <scope>NUCLEOTIDE SEQUENCE [LARGE SCALE GENOMIC DNA]</scope>
    <source>
        <strain evidence="2">cv. DH55</strain>
    </source>
</reference>
<dbReference type="PANTHER" id="PTHR11439:SF454">
    <property type="match status" value="1"/>
</dbReference>
<evidence type="ECO:0000259" key="1">
    <source>
        <dbReference type="Pfam" id="PF07727"/>
    </source>
</evidence>
<dbReference type="Pfam" id="PF07727">
    <property type="entry name" value="RVT_2"/>
    <property type="match status" value="1"/>
</dbReference>
<dbReference type="InterPro" id="IPR043502">
    <property type="entry name" value="DNA/RNA_pol_sf"/>
</dbReference>
<organism evidence="2 3">
    <name type="scientific">Camelina sativa</name>
    <name type="common">False flax</name>
    <name type="synonym">Myagrum sativum</name>
    <dbReference type="NCBI Taxonomy" id="90675"/>
    <lineage>
        <taxon>Eukaryota</taxon>
        <taxon>Viridiplantae</taxon>
        <taxon>Streptophyta</taxon>
        <taxon>Embryophyta</taxon>
        <taxon>Tracheophyta</taxon>
        <taxon>Spermatophyta</taxon>
        <taxon>Magnoliopsida</taxon>
        <taxon>eudicotyledons</taxon>
        <taxon>Gunneridae</taxon>
        <taxon>Pentapetalae</taxon>
        <taxon>rosids</taxon>
        <taxon>malvids</taxon>
        <taxon>Brassicales</taxon>
        <taxon>Brassicaceae</taxon>
        <taxon>Camelineae</taxon>
        <taxon>Camelina</taxon>
    </lineage>
</organism>